<dbReference type="GO" id="GO:0016791">
    <property type="term" value="F:phosphatase activity"/>
    <property type="evidence" value="ECO:0007669"/>
    <property type="project" value="TreeGrafter"/>
</dbReference>
<dbReference type="AlphaFoldDB" id="A0A0H5Q2H4"/>
<evidence type="ECO:0000259" key="2">
    <source>
        <dbReference type="PROSITE" id="PS51746"/>
    </source>
</evidence>
<dbReference type="InterPro" id="IPR045768">
    <property type="entry name" value="SpoIIE_N"/>
</dbReference>
<dbReference type="InterPro" id="IPR052016">
    <property type="entry name" value="Bact_Sigma-Reg"/>
</dbReference>
<accession>A0A0H5Q2H4</accession>
<name>A0A0H5Q2H4_9ZZZZ</name>
<dbReference type="Gene3D" id="3.60.40.10">
    <property type="entry name" value="PPM-type phosphatase domain"/>
    <property type="match status" value="1"/>
</dbReference>
<dbReference type="PROSITE" id="PS51746">
    <property type="entry name" value="PPM_2"/>
    <property type="match status" value="1"/>
</dbReference>
<dbReference type="SUPFAM" id="SSF81606">
    <property type="entry name" value="PP2C-like"/>
    <property type="match status" value="1"/>
</dbReference>
<dbReference type="InterPro" id="IPR036457">
    <property type="entry name" value="PPM-type-like_dom_sf"/>
</dbReference>
<evidence type="ECO:0000256" key="1">
    <source>
        <dbReference type="ARBA" id="ARBA00022801"/>
    </source>
</evidence>
<dbReference type="Pfam" id="PF19732">
    <property type="entry name" value="SpoIIE_N"/>
    <property type="match status" value="1"/>
</dbReference>
<reference evidence="3" key="2">
    <citation type="submission" date="2015-07" db="EMBL/GenBank/DDBJ databases">
        <title>Plasmids, circular viruses and viroids from rat gut.</title>
        <authorList>
            <person name="Jorgensen T.J."/>
            <person name="Hansen M.A."/>
            <person name="Xu Z."/>
            <person name="Tabak M.A."/>
            <person name="Sorensen S.J."/>
            <person name="Hansen L.H."/>
        </authorList>
    </citation>
    <scope>NUCLEOTIDE SEQUENCE</scope>
    <source>
        <strain evidence="3">RGFK0914</strain>
    </source>
</reference>
<dbReference type="PANTHER" id="PTHR43156">
    <property type="entry name" value="STAGE II SPORULATION PROTEIN E-RELATED"/>
    <property type="match status" value="1"/>
</dbReference>
<dbReference type="SMART" id="SM00331">
    <property type="entry name" value="PP2C_SIG"/>
    <property type="match status" value="1"/>
</dbReference>
<dbReference type="PANTHER" id="PTHR43156:SF2">
    <property type="entry name" value="STAGE II SPORULATION PROTEIN E"/>
    <property type="match status" value="1"/>
</dbReference>
<proteinExistence type="predicted"/>
<organism evidence="3">
    <name type="scientific">uncultured prokaryote</name>
    <dbReference type="NCBI Taxonomy" id="198431"/>
    <lineage>
        <taxon>unclassified sequences</taxon>
        <taxon>environmental samples</taxon>
    </lineage>
</organism>
<dbReference type="EMBL" id="LN853514">
    <property type="protein sequence ID" value="CRY96088.1"/>
    <property type="molecule type" value="Genomic_DNA"/>
</dbReference>
<protein>
    <recommendedName>
        <fullName evidence="2">PPM-type phosphatase domain-containing protein</fullName>
    </recommendedName>
</protein>
<sequence>MARIMKGFASELYEMKEVRTRLEEEMIERLKKSHIDVQKLIIMERKEKRKEIHLMGRTRMGRCVTAREIAVMLGQVMGKRLKPAKQTKSVLGRDLEVMVFIEDTPYKTLTGVARAIKDGEEVSGDNFSFLSLDDGEEVLLLSDGMGAGDAADRESCLLIELLEHFLEAGFDKEAAIRMINSTYVLQSDSSSFSTIDLGSIDLYTGEAEFLKLGGAASFIKRKNSVECISAETLPAGMFEEIELVRQKAVLSDGDYIVMVTDGIMDCFEGDNKEEQVAFLLEETTSVNPREIASYVLNGALEMSKNKNMDDMTVLVAGLWEKA</sequence>
<reference evidence="3" key="1">
    <citation type="submission" date="2015-06" db="EMBL/GenBank/DDBJ databases">
        <authorList>
            <person name="Joergensen T."/>
        </authorList>
    </citation>
    <scope>NUCLEOTIDE SEQUENCE</scope>
    <source>
        <strain evidence="3">RGFK0914</strain>
    </source>
</reference>
<evidence type="ECO:0000313" key="3">
    <source>
        <dbReference type="EMBL" id="CRY96088.1"/>
    </source>
</evidence>
<dbReference type="InterPro" id="IPR001932">
    <property type="entry name" value="PPM-type_phosphatase-like_dom"/>
</dbReference>
<feature type="domain" description="PPM-type phosphatase" evidence="2">
    <location>
        <begin position="109"/>
        <end position="318"/>
    </location>
</feature>
<keyword evidence="1" id="KW-0378">Hydrolase</keyword>
<dbReference type="Pfam" id="PF07228">
    <property type="entry name" value="SpoIIE"/>
    <property type="match status" value="1"/>
</dbReference>